<dbReference type="SUPFAM" id="SSF57783">
    <property type="entry name" value="Zinc beta-ribbon"/>
    <property type="match status" value="1"/>
</dbReference>
<organism evidence="1 2">
    <name type="scientific">Dromaius novaehollandiae</name>
    <name type="common">Emu</name>
    <dbReference type="NCBI Taxonomy" id="8790"/>
    <lineage>
        <taxon>Eukaryota</taxon>
        <taxon>Metazoa</taxon>
        <taxon>Chordata</taxon>
        <taxon>Craniata</taxon>
        <taxon>Vertebrata</taxon>
        <taxon>Euteleostomi</taxon>
        <taxon>Archelosauria</taxon>
        <taxon>Archosauria</taxon>
        <taxon>Dinosauria</taxon>
        <taxon>Saurischia</taxon>
        <taxon>Theropoda</taxon>
        <taxon>Coelurosauria</taxon>
        <taxon>Aves</taxon>
        <taxon>Palaeognathae</taxon>
        <taxon>Casuariiformes</taxon>
        <taxon>Dromaiidae</taxon>
        <taxon>Dromaius</taxon>
    </lineage>
</organism>
<evidence type="ECO:0000313" key="1">
    <source>
        <dbReference type="Ensembl" id="ENSDNVP00000023764.1"/>
    </source>
</evidence>
<dbReference type="GO" id="GO:0006367">
    <property type="term" value="P:transcription initiation at RNA polymerase II promoter"/>
    <property type="evidence" value="ECO:0007669"/>
    <property type="project" value="TreeGrafter"/>
</dbReference>
<dbReference type="GO" id="GO:0005665">
    <property type="term" value="C:RNA polymerase II, core complex"/>
    <property type="evidence" value="ECO:0007669"/>
    <property type="project" value="TreeGrafter"/>
</dbReference>
<dbReference type="Ensembl" id="ENSDNVT00000028701.1">
    <property type="protein sequence ID" value="ENSDNVP00000023764.1"/>
    <property type="gene ID" value="ENSDNVG00000016512.1"/>
</dbReference>
<accession>A0A8C4KFL3</accession>
<name>A0A8C4KFL3_DRONO</name>
<dbReference type="InterPro" id="IPR012164">
    <property type="entry name" value="Rpa12/Rpb9/Rpc10/TFS"/>
</dbReference>
<proteinExistence type="predicted"/>
<reference evidence="1" key="2">
    <citation type="submission" date="2025-09" db="UniProtKB">
        <authorList>
            <consortium name="Ensembl"/>
        </authorList>
    </citation>
    <scope>IDENTIFICATION</scope>
</reference>
<protein>
    <submittedName>
        <fullName evidence="1">Uncharacterized protein</fullName>
    </submittedName>
</protein>
<dbReference type="PANTHER" id="PTHR11239">
    <property type="entry name" value="DNA-DIRECTED RNA POLYMERASE"/>
    <property type="match status" value="1"/>
</dbReference>
<dbReference type="AlphaFoldDB" id="A0A8C4KFL3"/>
<dbReference type="GO" id="GO:0006283">
    <property type="term" value="P:transcription-coupled nucleotide-excision repair"/>
    <property type="evidence" value="ECO:0007669"/>
    <property type="project" value="TreeGrafter"/>
</dbReference>
<reference evidence="1" key="1">
    <citation type="submission" date="2025-08" db="UniProtKB">
        <authorList>
            <consortium name="Ensembl"/>
        </authorList>
    </citation>
    <scope>IDENTIFICATION</scope>
</reference>
<dbReference type="Gene3D" id="2.20.25.10">
    <property type="match status" value="1"/>
</dbReference>
<evidence type="ECO:0000313" key="2">
    <source>
        <dbReference type="Proteomes" id="UP000694423"/>
    </source>
</evidence>
<keyword evidence="2" id="KW-1185">Reference proteome</keyword>
<dbReference type="PANTHER" id="PTHR11239:SF1">
    <property type="entry name" value="DNA-DIRECTED RNA POLYMERASE II SUBUNIT RPB9"/>
    <property type="match status" value="1"/>
</dbReference>
<sequence>MEWMYEPGFTTIRFCQERNNNISHKRGGEQDSACQNCDYQQEADNRCLYVNKITQQVNKLTQIIKDVSQDLILPRPLLSEDET</sequence>
<dbReference type="GO" id="GO:0001193">
    <property type="term" value="P:maintenance of transcriptional fidelity during transcription elongation by RNA polymerase II"/>
    <property type="evidence" value="ECO:0007669"/>
    <property type="project" value="TreeGrafter"/>
</dbReference>
<dbReference type="Proteomes" id="UP000694423">
    <property type="component" value="Unplaced"/>
</dbReference>
<dbReference type="GO" id="GO:0003899">
    <property type="term" value="F:DNA-directed RNA polymerase activity"/>
    <property type="evidence" value="ECO:0007669"/>
    <property type="project" value="InterPro"/>
</dbReference>